<dbReference type="RefSeq" id="WP_204719825.1">
    <property type="nucleotide sequence ID" value="NZ_JACSNR010000002.1"/>
</dbReference>
<keyword evidence="2" id="KW-0732">Signal</keyword>
<dbReference type="Proteomes" id="UP000724149">
    <property type="component" value="Unassembled WGS sequence"/>
</dbReference>
<keyword evidence="4" id="KW-1185">Reference proteome</keyword>
<feature type="signal peptide" evidence="2">
    <location>
        <begin position="1"/>
        <end position="21"/>
    </location>
</feature>
<proteinExistence type="predicted"/>
<accession>A0ABS2GJR1</accession>
<gene>
    <name evidence="3" type="ORF">H9X81_03405</name>
</gene>
<evidence type="ECO:0008006" key="5">
    <source>
        <dbReference type="Google" id="ProtNLM"/>
    </source>
</evidence>
<evidence type="ECO:0000256" key="1">
    <source>
        <dbReference type="SAM" id="MobiDB-lite"/>
    </source>
</evidence>
<sequence>MNKKRFLTLLLAGVLSLGLTACSGGDERGSSSTGDQSSSSTAEEPSSGTENSSKVEGFTLDTPTTADEAAEYFKQALLAGNVDAIQKVTSCAYEDWDDVTFDSIEYQTIAQDPVSSRYQFTFTVSQSDCETFPTGTYERIVEVTNVTDYSETPVVTMLYDKSWNYYELFPYDMEQPGYGVYSQMKRFVDFMGNMTFSSPSELTEEQMVEYAMVTIFDDYNGERELYSVDEVSKMVETLFGVSGVDASKTKFYNEEEGGCEMLGRGGMWYYTWTSPAVQDASTGRYTLDITFYSDPLRTIKEKSMRYTLEPNGDHYKFISAVEI</sequence>
<evidence type="ECO:0000313" key="3">
    <source>
        <dbReference type="EMBL" id="MBM6922740.1"/>
    </source>
</evidence>
<feature type="region of interest" description="Disordered" evidence="1">
    <location>
        <begin position="24"/>
        <end position="60"/>
    </location>
</feature>
<organism evidence="3 4">
    <name type="scientific">Hydrogenoanaerobacterium saccharovorans</name>
    <dbReference type="NCBI Taxonomy" id="474960"/>
    <lineage>
        <taxon>Bacteria</taxon>
        <taxon>Bacillati</taxon>
        <taxon>Bacillota</taxon>
        <taxon>Clostridia</taxon>
        <taxon>Eubacteriales</taxon>
        <taxon>Oscillospiraceae</taxon>
        <taxon>Hydrogenoanaerobacterium</taxon>
    </lineage>
</organism>
<dbReference type="PROSITE" id="PS51257">
    <property type="entry name" value="PROKAR_LIPOPROTEIN"/>
    <property type="match status" value="1"/>
</dbReference>
<protein>
    <recommendedName>
        <fullName evidence="5">Lipoprotein</fullName>
    </recommendedName>
</protein>
<feature type="compositionally biased region" description="Low complexity" evidence="1">
    <location>
        <begin position="30"/>
        <end position="50"/>
    </location>
</feature>
<dbReference type="EMBL" id="JACSNR010000002">
    <property type="protein sequence ID" value="MBM6922740.1"/>
    <property type="molecule type" value="Genomic_DNA"/>
</dbReference>
<evidence type="ECO:0000313" key="4">
    <source>
        <dbReference type="Proteomes" id="UP000724149"/>
    </source>
</evidence>
<comment type="caution">
    <text evidence="3">The sequence shown here is derived from an EMBL/GenBank/DDBJ whole genome shotgun (WGS) entry which is preliminary data.</text>
</comment>
<evidence type="ECO:0000256" key="2">
    <source>
        <dbReference type="SAM" id="SignalP"/>
    </source>
</evidence>
<name>A0ABS2GJR1_9FIRM</name>
<feature type="chain" id="PRO_5046114695" description="Lipoprotein" evidence="2">
    <location>
        <begin position="22"/>
        <end position="323"/>
    </location>
</feature>
<reference evidence="3 4" key="1">
    <citation type="journal article" date="2021" name="Sci. Rep.">
        <title>The distribution of antibiotic resistance genes in chicken gut microbiota commensals.</title>
        <authorList>
            <person name="Juricova H."/>
            <person name="Matiasovicova J."/>
            <person name="Kubasova T."/>
            <person name="Cejkova D."/>
            <person name="Rychlik I."/>
        </authorList>
    </citation>
    <scope>NUCLEOTIDE SEQUENCE [LARGE SCALE GENOMIC DNA]</scope>
    <source>
        <strain evidence="3 4">An564</strain>
    </source>
</reference>